<dbReference type="InterPro" id="IPR036640">
    <property type="entry name" value="ABC1_TM_sf"/>
</dbReference>
<accession>A0A6J7XP36</accession>
<comment type="subcellular location">
    <subcellularLocation>
        <location evidence="1">Membrane</location>
        <topology evidence="1">Multi-pass membrane protein</topology>
    </subcellularLocation>
</comment>
<feature type="transmembrane region" description="Helical" evidence="7">
    <location>
        <begin position="235"/>
        <end position="254"/>
    </location>
</feature>
<evidence type="ECO:0000313" key="10">
    <source>
        <dbReference type="EMBL" id="CAB5239134.1"/>
    </source>
</evidence>
<dbReference type="GO" id="GO:0016020">
    <property type="term" value="C:membrane"/>
    <property type="evidence" value="ECO:0007669"/>
    <property type="project" value="UniProtKB-SubCell"/>
</dbReference>
<dbReference type="Gene3D" id="1.20.1560.10">
    <property type="entry name" value="ABC transporter type 1, transmembrane domain"/>
    <property type="match status" value="1"/>
</dbReference>
<evidence type="ECO:0000256" key="7">
    <source>
        <dbReference type="SAM" id="Phobius"/>
    </source>
</evidence>
<feature type="transmembrane region" description="Helical" evidence="7">
    <location>
        <begin position="39"/>
        <end position="57"/>
    </location>
</feature>
<evidence type="ECO:0000259" key="8">
    <source>
        <dbReference type="PROSITE" id="PS50893"/>
    </source>
</evidence>
<proteinExistence type="predicted"/>
<dbReference type="InterPro" id="IPR003439">
    <property type="entry name" value="ABC_transporter-like_ATP-bd"/>
</dbReference>
<evidence type="ECO:0000256" key="4">
    <source>
        <dbReference type="ARBA" id="ARBA00022840"/>
    </source>
</evidence>
<dbReference type="InterPro" id="IPR014223">
    <property type="entry name" value="ABC_CydC/D"/>
</dbReference>
<dbReference type="SUPFAM" id="SSF90123">
    <property type="entry name" value="ABC transporter transmembrane region"/>
    <property type="match status" value="1"/>
</dbReference>
<feature type="domain" description="ABC transporter" evidence="8">
    <location>
        <begin position="323"/>
        <end position="524"/>
    </location>
</feature>
<protein>
    <submittedName>
        <fullName evidence="10">Unannotated protein</fullName>
    </submittedName>
</protein>
<dbReference type="EMBL" id="CAFBSG010000001">
    <property type="protein sequence ID" value="CAB5239134.1"/>
    <property type="molecule type" value="Genomic_DNA"/>
</dbReference>
<dbReference type="InterPro" id="IPR039421">
    <property type="entry name" value="Type_1_exporter"/>
</dbReference>
<feature type="transmembrane region" description="Helical" evidence="7">
    <location>
        <begin position="12"/>
        <end position="33"/>
    </location>
</feature>
<dbReference type="NCBIfam" id="TIGR02868">
    <property type="entry name" value="CydC"/>
    <property type="match status" value="1"/>
</dbReference>
<keyword evidence="3" id="KW-0547">Nucleotide-binding</keyword>
<keyword evidence="2 7" id="KW-0812">Transmembrane</keyword>
<dbReference type="GO" id="GO:0045454">
    <property type="term" value="P:cell redox homeostasis"/>
    <property type="evidence" value="ECO:0007669"/>
    <property type="project" value="InterPro"/>
</dbReference>
<dbReference type="SUPFAM" id="SSF52540">
    <property type="entry name" value="P-loop containing nucleoside triphosphate hydrolases"/>
    <property type="match status" value="1"/>
</dbReference>
<dbReference type="InterPro" id="IPR017871">
    <property type="entry name" value="ABC_transporter-like_CS"/>
</dbReference>
<evidence type="ECO:0000259" key="9">
    <source>
        <dbReference type="PROSITE" id="PS50929"/>
    </source>
</evidence>
<dbReference type="InterPro" id="IPR011527">
    <property type="entry name" value="ABC1_TM_dom"/>
</dbReference>
<dbReference type="InterPro" id="IPR027417">
    <property type="entry name" value="P-loop_NTPase"/>
</dbReference>
<keyword evidence="6 7" id="KW-0472">Membrane</keyword>
<keyword evidence="4" id="KW-0067">ATP-binding</keyword>
<sequence>MKNARWTMVSAYVLGAAAFFGGTGLMVSSGWLITMAATHPPVLTLSVAIVLVRFFGISRSVSRYFERLISHKAVFIRLTELRVQLFHKLSQKSVAFARDLNSGAMVKKIVDDVERAQEYQLRITLPHISAWIALLSGALVGWVLRPQSAYITIATSIILLYPLPQAIKKVCEKSAREIETLESKYASLLSRLTFGITEAKIYGYLENMQSETHVFEADIKGRELKLITKIKHLQTIGSLITASSLVALATLAYLNKSEKNIPNVQVTMLIFLPLVMYEAVAAWYPNLFNAGKLLTAQDAIQDVMNQETPQMRVKKNFSNSATSITLDSVRVSWGQEFMSPISFNLQLGESIVMRGRSGSGKSTLAMGLIGALEYSGSIRINDVELGEIENLHEVLVGTVQQSHIFNTSIRENLKIGLQEATDDELRAVMKVVELDDLISEERGGLDAVIGSYGRAISGGESKRINLARALLSKAPILVLDEPTEHLNEELAARIESKVMHMCRSKILIVITHSGWQDVSRTLEIKR</sequence>
<dbReference type="GO" id="GO:0034775">
    <property type="term" value="P:glutathione transmembrane transport"/>
    <property type="evidence" value="ECO:0007669"/>
    <property type="project" value="InterPro"/>
</dbReference>
<organism evidence="10">
    <name type="scientific">freshwater metagenome</name>
    <dbReference type="NCBI Taxonomy" id="449393"/>
    <lineage>
        <taxon>unclassified sequences</taxon>
        <taxon>metagenomes</taxon>
        <taxon>ecological metagenomes</taxon>
    </lineage>
</organism>
<dbReference type="PROSITE" id="PS00211">
    <property type="entry name" value="ABC_TRANSPORTER_1"/>
    <property type="match status" value="1"/>
</dbReference>
<reference evidence="10" key="1">
    <citation type="submission" date="2020-05" db="EMBL/GenBank/DDBJ databases">
        <authorList>
            <person name="Chiriac C."/>
            <person name="Salcher M."/>
            <person name="Ghai R."/>
            <person name="Kavagutti S V."/>
        </authorList>
    </citation>
    <scope>NUCLEOTIDE SEQUENCE</scope>
</reference>
<dbReference type="Pfam" id="PF00005">
    <property type="entry name" value="ABC_tran"/>
    <property type="match status" value="1"/>
</dbReference>
<dbReference type="InterPro" id="IPR003593">
    <property type="entry name" value="AAA+_ATPase"/>
</dbReference>
<dbReference type="PROSITE" id="PS50929">
    <property type="entry name" value="ABC_TM1F"/>
    <property type="match status" value="1"/>
</dbReference>
<evidence type="ECO:0000256" key="1">
    <source>
        <dbReference type="ARBA" id="ARBA00004141"/>
    </source>
</evidence>
<dbReference type="GO" id="GO:0140359">
    <property type="term" value="F:ABC-type transporter activity"/>
    <property type="evidence" value="ECO:0007669"/>
    <property type="project" value="InterPro"/>
</dbReference>
<dbReference type="AlphaFoldDB" id="A0A6J7XP36"/>
<dbReference type="PROSITE" id="PS50893">
    <property type="entry name" value="ABC_TRANSPORTER_2"/>
    <property type="match status" value="1"/>
</dbReference>
<dbReference type="Gene3D" id="3.40.50.300">
    <property type="entry name" value="P-loop containing nucleotide triphosphate hydrolases"/>
    <property type="match status" value="1"/>
</dbReference>
<dbReference type="GO" id="GO:0034040">
    <property type="term" value="F:ATPase-coupled lipid transmembrane transporter activity"/>
    <property type="evidence" value="ECO:0007669"/>
    <property type="project" value="TreeGrafter"/>
</dbReference>
<dbReference type="GO" id="GO:0016887">
    <property type="term" value="F:ATP hydrolysis activity"/>
    <property type="evidence" value="ECO:0007669"/>
    <property type="project" value="InterPro"/>
</dbReference>
<feature type="transmembrane region" description="Helical" evidence="7">
    <location>
        <begin position="266"/>
        <end position="284"/>
    </location>
</feature>
<keyword evidence="5 7" id="KW-1133">Transmembrane helix</keyword>
<dbReference type="PANTHER" id="PTHR24221:SF654">
    <property type="entry name" value="ATP-BINDING CASSETTE SUB-FAMILY B MEMBER 6"/>
    <property type="match status" value="1"/>
</dbReference>
<dbReference type="SMART" id="SM00382">
    <property type="entry name" value="AAA"/>
    <property type="match status" value="1"/>
</dbReference>
<evidence type="ECO:0000256" key="5">
    <source>
        <dbReference type="ARBA" id="ARBA00022989"/>
    </source>
</evidence>
<feature type="domain" description="ABC transmembrane type-1" evidence="9">
    <location>
        <begin position="13"/>
        <end position="203"/>
    </location>
</feature>
<feature type="transmembrane region" description="Helical" evidence="7">
    <location>
        <begin position="125"/>
        <end position="144"/>
    </location>
</feature>
<evidence type="ECO:0000256" key="3">
    <source>
        <dbReference type="ARBA" id="ARBA00022741"/>
    </source>
</evidence>
<gene>
    <name evidence="10" type="ORF">UFOPK3554_00115</name>
</gene>
<evidence type="ECO:0000256" key="2">
    <source>
        <dbReference type="ARBA" id="ARBA00022692"/>
    </source>
</evidence>
<name>A0A6J7XP36_9ZZZZ</name>
<dbReference type="GO" id="GO:0005524">
    <property type="term" value="F:ATP binding"/>
    <property type="evidence" value="ECO:0007669"/>
    <property type="project" value="UniProtKB-KW"/>
</dbReference>
<evidence type="ECO:0000256" key="6">
    <source>
        <dbReference type="ARBA" id="ARBA00023136"/>
    </source>
</evidence>
<dbReference type="PANTHER" id="PTHR24221">
    <property type="entry name" value="ATP-BINDING CASSETTE SUB-FAMILY B"/>
    <property type="match status" value="1"/>
</dbReference>